<accession>M8DBQ5</accession>
<dbReference type="Pfam" id="PF12836">
    <property type="entry name" value="HHH_3"/>
    <property type="match status" value="1"/>
</dbReference>
<gene>
    <name evidence="4" type="ORF">I532_20781</name>
</gene>
<dbReference type="EMBL" id="APBN01000012">
    <property type="protein sequence ID" value="EMT50787.1"/>
    <property type="molecule type" value="Genomic_DNA"/>
</dbReference>
<dbReference type="NCBIfam" id="TIGR00426">
    <property type="entry name" value="competence protein ComEA helix-hairpin-helix repeat region"/>
    <property type="match status" value="1"/>
</dbReference>
<dbReference type="PANTHER" id="PTHR21180:SF32">
    <property type="entry name" value="ENDONUCLEASE_EXONUCLEASE_PHOSPHATASE FAMILY DOMAIN-CONTAINING PROTEIN 1"/>
    <property type="match status" value="1"/>
</dbReference>
<feature type="region of interest" description="Disordered" evidence="1">
    <location>
        <begin position="212"/>
        <end position="232"/>
    </location>
</feature>
<dbReference type="Gene3D" id="1.10.150.320">
    <property type="entry name" value="Photosystem II 12 kDa extrinsic protein"/>
    <property type="match status" value="1"/>
</dbReference>
<proteinExistence type="predicted"/>
<keyword evidence="2" id="KW-1133">Transmembrane helix</keyword>
<dbReference type="SUPFAM" id="SSF47781">
    <property type="entry name" value="RuvA domain 2-like"/>
    <property type="match status" value="1"/>
</dbReference>
<name>M8DBQ5_9BACL</name>
<sequence>MLYDLWERYRRYILISLAVVFAGVSFWIYRAQQNTVHAGSPFQEVASANESDITLASSESLLPAAVSNPQQQGGVVSEMGVHRAGSPYTALSGAGASSEGVSLGGTSSGSVSSGGASSGSASSNVSGRTGASPPLLYVDVKGKVKHPGLYALEPGARVADAIEKAGGTLPDGDVERINLAEKLTDGSAILIPVKGAASACSQQDVASAVSPSASASASGSGSGSASPSAAGKGVNVNTATLEELMTLPGVGESRAKAILEYRTKKGGFRSPDELKQISGIGAKIYERMKDQIRIQ</sequence>
<feature type="compositionally biased region" description="Low complexity" evidence="1">
    <location>
        <begin position="212"/>
        <end position="231"/>
    </location>
</feature>
<keyword evidence="5" id="KW-1185">Reference proteome</keyword>
<feature type="compositionally biased region" description="Low complexity" evidence="1">
    <location>
        <begin position="108"/>
        <end position="127"/>
    </location>
</feature>
<reference evidence="4 5" key="1">
    <citation type="submission" date="2013-03" db="EMBL/GenBank/DDBJ databases">
        <title>Assembly of a new bacterial strain Brevibacillus borstelensis AK1.</title>
        <authorList>
            <person name="Rajan I."/>
            <person name="PoliReddy D."/>
            <person name="Sugumar T."/>
            <person name="Rathinam K."/>
            <person name="Alqarawi S."/>
            <person name="Khalil A.B."/>
            <person name="Sivakumar N."/>
        </authorList>
    </citation>
    <scope>NUCLEOTIDE SEQUENCE [LARGE SCALE GENOMIC DNA]</scope>
    <source>
        <strain evidence="4 5">AK1</strain>
    </source>
</reference>
<dbReference type="Proteomes" id="UP000012081">
    <property type="component" value="Unassembled WGS sequence"/>
</dbReference>
<evidence type="ECO:0000256" key="2">
    <source>
        <dbReference type="SAM" id="Phobius"/>
    </source>
</evidence>
<dbReference type="AlphaFoldDB" id="M8DBQ5"/>
<dbReference type="RefSeq" id="WP_003390738.1">
    <property type="nucleotide sequence ID" value="NZ_APBN01000012.1"/>
</dbReference>
<organism evidence="4 5">
    <name type="scientific">Brevibacillus borstelensis AK1</name>
    <dbReference type="NCBI Taxonomy" id="1300222"/>
    <lineage>
        <taxon>Bacteria</taxon>
        <taxon>Bacillati</taxon>
        <taxon>Bacillota</taxon>
        <taxon>Bacilli</taxon>
        <taxon>Bacillales</taxon>
        <taxon>Paenibacillaceae</taxon>
        <taxon>Brevibacillus</taxon>
    </lineage>
</organism>
<dbReference type="GO" id="GO:0015628">
    <property type="term" value="P:protein secretion by the type II secretion system"/>
    <property type="evidence" value="ECO:0007669"/>
    <property type="project" value="TreeGrafter"/>
</dbReference>
<dbReference type="InterPro" id="IPR003583">
    <property type="entry name" value="Hlx-hairpin-Hlx_DNA-bd_motif"/>
</dbReference>
<feature type="region of interest" description="Disordered" evidence="1">
    <location>
        <begin position="102"/>
        <end position="129"/>
    </location>
</feature>
<dbReference type="OrthoDB" id="9790239at2"/>
<feature type="domain" description="Helix-hairpin-helix DNA-binding motif class 1" evidence="3">
    <location>
        <begin position="272"/>
        <end position="291"/>
    </location>
</feature>
<dbReference type="InterPro" id="IPR019554">
    <property type="entry name" value="Soluble_ligand-bd"/>
</dbReference>
<dbReference type="GO" id="GO:0003677">
    <property type="term" value="F:DNA binding"/>
    <property type="evidence" value="ECO:0007669"/>
    <property type="project" value="InterPro"/>
</dbReference>
<keyword evidence="2" id="KW-0472">Membrane</keyword>
<dbReference type="PANTHER" id="PTHR21180">
    <property type="entry name" value="ENDONUCLEASE/EXONUCLEASE/PHOSPHATASE FAMILY DOMAIN-CONTAINING PROTEIN 1"/>
    <property type="match status" value="1"/>
</dbReference>
<evidence type="ECO:0000313" key="4">
    <source>
        <dbReference type="EMBL" id="EMT50787.1"/>
    </source>
</evidence>
<dbReference type="InterPro" id="IPR010994">
    <property type="entry name" value="RuvA_2-like"/>
</dbReference>
<dbReference type="Gene3D" id="3.10.560.10">
    <property type="entry name" value="Outer membrane lipoprotein wza domain like"/>
    <property type="match status" value="1"/>
</dbReference>
<feature type="transmembrane region" description="Helical" evidence="2">
    <location>
        <begin position="12"/>
        <end position="29"/>
    </location>
</feature>
<comment type="caution">
    <text evidence="4">The sequence shown here is derived from an EMBL/GenBank/DDBJ whole genome shotgun (WGS) entry which is preliminary data.</text>
</comment>
<dbReference type="InterPro" id="IPR051675">
    <property type="entry name" value="Endo/Exo/Phosphatase_dom_1"/>
</dbReference>
<evidence type="ECO:0000256" key="1">
    <source>
        <dbReference type="SAM" id="MobiDB-lite"/>
    </source>
</evidence>
<evidence type="ECO:0000259" key="3">
    <source>
        <dbReference type="SMART" id="SM00278"/>
    </source>
</evidence>
<dbReference type="InterPro" id="IPR004509">
    <property type="entry name" value="Competence_ComEA_HhH"/>
</dbReference>
<dbReference type="Pfam" id="PF10531">
    <property type="entry name" value="SLBB"/>
    <property type="match status" value="1"/>
</dbReference>
<dbReference type="STRING" id="1300222.I532_20781"/>
<keyword evidence="2" id="KW-0812">Transmembrane</keyword>
<evidence type="ECO:0000313" key="5">
    <source>
        <dbReference type="Proteomes" id="UP000012081"/>
    </source>
</evidence>
<protein>
    <recommendedName>
        <fullName evidence="3">Helix-hairpin-helix DNA-binding motif class 1 domain-containing protein</fullName>
    </recommendedName>
</protein>
<dbReference type="GO" id="GO:0015627">
    <property type="term" value="C:type II protein secretion system complex"/>
    <property type="evidence" value="ECO:0007669"/>
    <property type="project" value="TreeGrafter"/>
</dbReference>
<feature type="domain" description="Helix-hairpin-helix DNA-binding motif class 1" evidence="3">
    <location>
        <begin position="242"/>
        <end position="261"/>
    </location>
</feature>
<dbReference type="SMART" id="SM00278">
    <property type="entry name" value="HhH1"/>
    <property type="match status" value="2"/>
</dbReference>
<dbReference type="PATRIC" id="fig|1300222.3.peg.4370"/>
<dbReference type="GO" id="GO:0006281">
    <property type="term" value="P:DNA repair"/>
    <property type="evidence" value="ECO:0007669"/>
    <property type="project" value="InterPro"/>
</dbReference>